<accession>A0A2Z6Q283</accession>
<dbReference type="Proteomes" id="UP000247702">
    <property type="component" value="Unassembled WGS sequence"/>
</dbReference>
<dbReference type="EMBL" id="BLAL01000246">
    <property type="protein sequence ID" value="GES96105.1"/>
    <property type="molecule type" value="Genomic_DNA"/>
</dbReference>
<dbReference type="EMBL" id="BEXD01000036">
    <property type="protein sequence ID" value="GBB83595.1"/>
    <property type="molecule type" value="Genomic_DNA"/>
</dbReference>
<evidence type="ECO:0000256" key="1">
    <source>
        <dbReference type="SAM" id="Phobius"/>
    </source>
</evidence>
<evidence type="ECO:0000313" key="2">
    <source>
        <dbReference type="EMBL" id="GBB83595.1"/>
    </source>
</evidence>
<keyword evidence="1" id="KW-1133">Transmembrane helix</keyword>
<comment type="caution">
    <text evidence="2">The sequence shown here is derived from an EMBL/GenBank/DDBJ whole genome shotgun (WGS) entry which is preliminary data.</text>
</comment>
<organism evidence="2 4">
    <name type="scientific">Rhizophagus clarus</name>
    <dbReference type="NCBI Taxonomy" id="94130"/>
    <lineage>
        <taxon>Eukaryota</taxon>
        <taxon>Fungi</taxon>
        <taxon>Fungi incertae sedis</taxon>
        <taxon>Mucoromycota</taxon>
        <taxon>Glomeromycotina</taxon>
        <taxon>Glomeromycetes</taxon>
        <taxon>Glomerales</taxon>
        <taxon>Glomeraceae</taxon>
        <taxon>Rhizophagus</taxon>
    </lineage>
</organism>
<keyword evidence="1" id="KW-0812">Transmembrane</keyword>
<reference evidence="3" key="2">
    <citation type="submission" date="2019-10" db="EMBL/GenBank/DDBJ databases">
        <title>Conservation and host-specific expression of non-tandemly repeated heterogenous ribosome RNA gene in arbuscular mycorrhizal fungi.</title>
        <authorList>
            <person name="Maeda T."/>
            <person name="Kobayashi Y."/>
            <person name="Nakagawa T."/>
            <person name="Ezawa T."/>
            <person name="Yamaguchi K."/>
            <person name="Bino T."/>
            <person name="Nishimoto Y."/>
            <person name="Shigenobu S."/>
            <person name="Kawaguchi M."/>
        </authorList>
    </citation>
    <scope>NUCLEOTIDE SEQUENCE</scope>
    <source>
        <strain evidence="3">HR1</strain>
    </source>
</reference>
<gene>
    <name evidence="3" type="ORF">RCL2_002274600</name>
    <name evidence="2" type="ORF">RclHR1_01030010</name>
</gene>
<evidence type="ECO:0000313" key="3">
    <source>
        <dbReference type="EMBL" id="GES96105.1"/>
    </source>
</evidence>
<name>A0A2Z6Q283_9GLOM</name>
<feature type="transmembrane region" description="Helical" evidence="1">
    <location>
        <begin position="12"/>
        <end position="32"/>
    </location>
</feature>
<proteinExistence type="predicted"/>
<sequence length="74" mass="8308">MPIFTTTNSTPSRGIVVTSCAALISFGIAAHYNNQRIREGNEMPHIIPHIFHRIDWKNLNPSPSNKKSHIVMVV</sequence>
<protein>
    <submittedName>
        <fullName evidence="2">Uncharacterized protein</fullName>
    </submittedName>
</protein>
<dbReference type="OrthoDB" id="2305979at2759"/>
<keyword evidence="1" id="KW-0472">Membrane</keyword>
<keyword evidence="4" id="KW-1185">Reference proteome</keyword>
<evidence type="ECO:0000313" key="4">
    <source>
        <dbReference type="Proteomes" id="UP000247702"/>
    </source>
</evidence>
<dbReference type="Proteomes" id="UP000615446">
    <property type="component" value="Unassembled WGS sequence"/>
</dbReference>
<reference evidence="2 4" key="1">
    <citation type="submission" date="2017-11" db="EMBL/GenBank/DDBJ databases">
        <title>The genome of Rhizophagus clarus HR1 reveals common genetic basis of auxotrophy among arbuscular mycorrhizal fungi.</title>
        <authorList>
            <person name="Kobayashi Y."/>
        </authorList>
    </citation>
    <scope>NUCLEOTIDE SEQUENCE [LARGE SCALE GENOMIC DNA]</scope>
    <source>
        <strain evidence="2 4">HR1</strain>
    </source>
</reference>
<dbReference type="AlphaFoldDB" id="A0A2Z6Q283"/>